<gene>
    <name evidence="2" type="ORF">JT362_11430</name>
</gene>
<keyword evidence="1" id="KW-0812">Transmembrane</keyword>
<evidence type="ECO:0000313" key="2">
    <source>
        <dbReference type="EMBL" id="MCT2583729.1"/>
    </source>
</evidence>
<keyword evidence="3" id="KW-1185">Reference proteome</keyword>
<feature type="transmembrane region" description="Helical" evidence="1">
    <location>
        <begin position="143"/>
        <end position="161"/>
    </location>
</feature>
<organism evidence="2 3">
    <name type="scientific">Actinophytocola gossypii</name>
    <dbReference type="NCBI Taxonomy" id="2812003"/>
    <lineage>
        <taxon>Bacteria</taxon>
        <taxon>Bacillati</taxon>
        <taxon>Actinomycetota</taxon>
        <taxon>Actinomycetes</taxon>
        <taxon>Pseudonocardiales</taxon>
        <taxon>Pseudonocardiaceae</taxon>
    </lineage>
</organism>
<accession>A0ABT2J7Z8</accession>
<proteinExistence type="predicted"/>
<dbReference type="EMBL" id="JAFFZE010000010">
    <property type="protein sequence ID" value="MCT2583729.1"/>
    <property type="molecule type" value="Genomic_DNA"/>
</dbReference>
<evidence type="ECO:0000313" key="3">
    <source>
        <dbReference type="Proteomes" id="UP001156441"/>
    </source>
</evidence>
<comment type="caution">
    <text evidence="2">The sequence shown here is derived from an EMBL/GenBank/DDBJ whole genome shotgun (WGS) entry which is preliminary data.</text>
</comment>
<dbReference type="RefSeq" id="WP_260191113.1">
    <property type="nucleotide sequence ID" value="NZ_JAFFZE010000010.1"/>
</dbReference>
<keyword evidence="1" id="KW-1133">Transmembrane helix</keyword>
<dbReference type="Proteomes" id="UP001156441">
    <property type="component" value="Unassembled WGS sequence"/>
</dbReference>
<name>A0ABT2J7Z8_9PSEU</name>
<sequence>MKRWLGQGGLLNTRHHRIGLWVFLIVVLGHWAEHLVQAAQIYWLGWPRPEAGGVLGLVFPVLVTSEWLHYGYAVVMLVGFVILRHGFTGRSRTWWNLALGIQVWHHFEHLLLLVQAITGAHLLGEPVPTSVAQLVFPRVELHLFYNAVVFAPMVVAMVYHLRPRPAERALMTCSCARPVPATTVSA</sequence>
<feature type="transmembrane region" description="Helical" evidence="1">
    <location>
        <begin position="54"/>
        <end position="83"/>
    </location>
</feature>
<evidence type="ECO:0000256" key="1">
    <source>
        <dbReference type="SAM" id="Phobius"/>
    </source>
</evidence>
<reference evidence="2 3" key="1">
    <citation type="submission" date="2021-02" db="EMBL/GenBank/DDBJ databases">
        <title>Actinophytocola xerophila sp. nov., isolated from soil of cotton cropping field.</title>
        <authorList>
            <person name="Huang R."/>
            <person name="Chen X."/>
            <person name="Ge X."/>
            <person name="Liu W."/>
        </authorList>
    </citation>
    <scope>NUCLEOTIDE SEQUENCE [LARGE SCALE GENOMIC DNA]</scope>
    <source>
        <strain evidence="2 3">S1-96</strain>
    </source>
</reference>
<keyword evidence="1" id="KW-0472">Membrane</keyword>
<protein>
    <submittedName>
        <fullName evidence="2">Uncharacterized protein</fullName>
    </submittedName>
</protein>